<protein>
    <submittedName>
        <fullName evidence="1">Thioredoxin SoxW</fullName>
    </submittedName>
</protein>
<evidence type="ECO:0000313" key="1">
    <source>
        <dbReference type="EMBL" id="AGA32651.1"/>
    </source>
</evidence>
<gene>
    <name evidence="1" type="ordered locus">TVNIR_0964</name>
</gene>
<accession>L0DWB0</accession>
<dbReference type="eggNOG" id="COG2143">
    <property type="taxonomic scope" value="Bacteria"/>
</dbReference>
<dbReference type="AlphaFoldDB" id="L0DWB0"/>
<dbReference type="EMBL" id="CP003989">
    <property type="protein sequence ID" value="AGA32651.1"/>
    <property type="molecule type" value="Genomic_DNA"/>
</dbReference>
<reference evidence="1" key="1">
    <citation type="submission" date="2015-12" db="EMBL/GenBank/DDBJ databases">
        <authorList>
            <person name="Tikhonova T.V."/>
            <person name="Pavlov A.R."/>
            <person name="Beletsky A.V."/>
            <person name="Mardanov A.V."/>
            <person name="Sorokin D.Y."/>
            <person name="Ravin N.V."/>
            <person name="Popov V.O."/>
        </authorList>
    </citation>
    <scope>NUCLEOTIDE SEQUENCE</scope>
    <source>
        <strain evidence="1">DSM 14787</strain>
    </source>
</reference>
<proteinExistence type="predicted"/>
<keyword evidence="2" id="KW-1185">Reference proteome</keyword>
<sequence length="43" mass="4996">MRLDLDAETPVVAPAGIRTTARDWGRELDIHWAPTLLFFDEIW</sequence>
<organism evidence="1 2">
    <name type="scientific">Thioalkalivibrio nitratireducens (strain DSM 14787 / UNIQEM 213 / ALEN2)</name>
    <dbReference type="NCBI Taxonomy" id="1255043"/>
    <lineage>
        <taxon>Bacteria</taxon>
        <taxon>Pseudomonadati</taxon>
        <taxon>Pseudomonadota</taxon>
        <taxon>Gammaproteobacteria</taxon>
        <taxon>Chromatiales</taxon>
        <taxon>Ectothiorhodospiraceae</taxon>
        <taxon>Thioalkalivibrio</taxon>
    </lineage>
</organism>
<evidence type="ECO:0000313" key="2">
    <source>
        <dbReference type="Proteomes" id="UP000010809"/>
    </source>
</evidence>
<dbReference type="KEGG" id="tni:TVNIR_0964"/>
<name>L0DWB0_THIND</name>
<dbReference type="PATRIC" id="fig|1255043.3.peg.970"/>
<dbReference type="Proteomes" id="UP000010809">
    <property type="component" value="Chromosome"/>
</dbReference>
<dbReference type="HOGENOM" id="CLU_3240851_0_0_6"/>